<gene>
    <name evidence="3" type="ORF">Pcinc_026714</name>
</gene>
<organism evidence="3 4">
    <name type="scientific">Petrolisthes cinctipes</name>
    <name type="common">Flat porcelain crab</name>
    <dbReference type="NCBI Taxonomy" id="88211"/>
    <lineage>
        <taxon>Eukaryota</taxon>
        <taxon>Metazoa</taxon>
        <taxon>Ecdysozoa</taxon>
        <taxon>Arthropoda</taxon>
        <taxon>Crustacea</taxon>
        <taxon>Multicrustacea</taxon>
        <taxon>Malacostraca</taxon>
        <taxon>Eumalacostraca</taxon>
        <taxon>Eucarida</taxon>
        <taxon>Decapoda</taxon>
        <taxon>Pleocyemata</taxon>
        <taxon>Anomura</taxon>
        <taxon>Galatheoidea</taxon>
        <taxon>Porcellanidae</taxon>
        <taxon>Petrolisthes</taxon>
    </lineage>
</organism>
<dbReference type="InterPro" id="IPR050333">
    <property type="entry name" value="SLRP"/>
</dbReference>
<evidence type="ECO:0000313" key="3">
    <source>
        <dbReference type="EMBL" id="KAK3867859.1"/>
    </source>
</evidence>
<keyword evidence="2" id="KW-0677">Repeat</keyword>
<evidence type="ECO:0000256" key="1">
    <source>
        <dbReference type="ARBA" id="ARBA00022614"/>
    </source>
</evidence>
<dbReference type="PANTHER" id="PTHR45712">
    <property type="entry name" value="AGAP008170-PA"/>
    <property type="match status" value="1"/>
</dbReference>
<comment type="caution">
    <text evidence="3">The sequence shown here is derived from an EMBL/GenBank/DDBJ whole genome shotgun (WGS) entry which is preliminary data.</text>
</comment>
<sequence>MCFNDTNEQPALRCQGVGGWEEVATIFTDYGLSYLASVDIIYSPGLTDLPPLAFGQVGINAIRFYGTGLIYLESIVFSPETASQLQSLYIKHNSEFFSLENDVPGSLPNLQNLYCSYNKLGNLNGILQPTNVPYIDFGHDSIQTISPNYFYAASNLTQLLLPFNELKSTELAAGCFNFSGSGDDLYLDLGWNHLTQGINISAFGERMPKELVLSHNNITTLENAIFAPLLDQMLSAYGDSAYILLDHNELECECDMAWIVEHPGKDLFNLAECADGRLLSSLNMADFAHC</sequence>
<proteinExistence type="predicted"/>
<name>A0AAE1F6L8_PETCI</name>
<dbReference type="SUPFAM" id="SSF52058">
    <property type="entry name" value="L domain-like"/>
    <property type="match status" value="1"/>
</dbReference>
<dbReference type="AlphaFoldDB" id="A0AAE1F6L8"/>
<dbReference type="InterPro" id="IPR032675">
    <property type="entry name" value="LRR_dom_sf"/>
</dbReference>
<evidence type="ECO:0000313" key="4">
    <source>
        <dbReference type="Proteomes" id="UP001286313"/>
    </source>
</evidence>
<dbReference type="EMBL" id="JAWQEG010003115">
    <property type="protein sequence ID" value="KAK3867859.1"/>
    <property type="molecule type" value="Genomic_DNA"/>
</dbReference>
<keyword evidence="1" id="KW-0433">Leucine-rich repeat</keyword>
<dbReference type="Gene3D" id="3.80.10.10">
    <property type="entry name" value="Ribonuclease Inhibitor"/>
    <property type="match status" value="1"/>
</dbReference>
<dbReference type="PANTHER" id="PTHR45712:SF22">
    <property type="entry name" value="INSULIN-LIKE GROWTH FACTOR-BINDING PROTEIN COMPLEX ACID LABILE SUBUNIT"/>
    <property type="match status" value="1"/>
</dbReference>
<accession>A0AAE1F6L8</accession>
<reference evidence="3" key="1">
    <citation type="submission" date="2023-10" db="EMBL/GenBank/DDBJ databases">
        <title>Genome assemblies of two species of porcelain crab, Petrolisthes cinctipes and Petrolisthes manimaculis (Anomura: Porcellanidae).</title>
        <authorList>
            <person name="Angst P."/>
        </authorList>
    </citation>
    <scope>NUCLEOTIDE SEQUENCE</scope>
    <source>
        <strain evidence="3">PB745_01</strain>
        <tissue evidence="3">Gill</tissue>
    </source>
</reference>
<keyword evidence="4" id="KW-1185">Reference proteome</keyword>
<evidence type="ECO:0000256" key="2">
    <source>
        <dbReference type="ARBA" id="ARBA00022737"/>
    </source>
</evidence>
<dbReference type="Proteomes" id="UP001286313">
    <property type="component" value="Unassembled WGS sequence"/>
</dbReference>
<protein>
    <submittedName>
        <fullName evidence="3">Uncharacterized protein</fullName>
    </submittedName>
</protein>